<comment type="caution">
    <text evidence="3">The sequence shown here is derived from an EMBL/GenBank/DDBJ whole genome shotgun (WGS) entry which is preliminary data.</text>
</comment>
<proteinExistence type="predicted"/>
<sequence length="597" mass="65227">MLPDLTEERQMFPPESDTSQSLALGNIHPEGPENKGEESLPVPAVVLMAPFPSMEAEGAIVARDSDAVSFALQAFSNASAATTTAEVRAPSATSLLDNPSPSEGERDNEYARNSSISRESRCPSPPQNRVASTTGREDEPFINKTGKFMIGKDKSISQLKWLHFNRVHRLSDLDLYDNASRGPLGALFFVFRLPLNLGALGAVITIVALAFDPFAQQLVSFPSHQAVMHNETASFRISQTYESGAYYNQQQNIVAIYNGVFGSPSPRAFTCPTSQCTWPDNSSYILLGVAGKCENVTESVVNTCEYPMDSRSADCNITTPGGCHLASKRRHQSSTFRYTLLNAIACPGKTDADLINFSAWRLIGLNLSEFEVLECRLSLTAYLSRNVSVTQNTLNIRDEIPVPLERVGSPNPGLNWFRPSVGQFPPEVMVALHGADYKKITDVLNEIFNAQAMTPWGEAAALTIDVLFASNLSRIVEDIARGMTERIRTGRNSTIASGVAYHPETYIHVNWPWITLPVLVVIGAGILLACSIISNSRHSVALWKSSNLAVLLHSVEGIGDYDHLPWASNDAPLASIEALADKLRVLRGDNKEFTPRS</sequence>
<evidence type="ECO:0000256" key="2">
    <source>
        <dbReference type="SAM" id="Phobius"/>
    </source>
</evidence>
<dbReference type="Pfam" id="PF11374">
    <property type="entry name" value="DUF3176"/>
    <property type="match status" value="1"/>
</dbReference>
<feature type="transmembrane region" description="Helical" evidence="2">
    <location>
        <begin position="511"/>
        <end position="534"/>
    </location>
</feature>
<evidence type="ECO:0000256" key="1">
    <source>
        <dbReference type="SAM" id="MobiDB-lite"/>
    </source>
</evidence>
<dbReference type="PANTHER" id="PTHR35394">
    <property type="entry name" value="DUF3176 DOMAIN-CONTAINING PROTEIN"/>
    <property type="match status" value="1"/>
</dbReference>
<organism evidence="3 4">
    <name type="scientific">Penicillium desertorum</name>
    <dbReference type="NCBI Taxonomy" id="1303715"/>
    <lineage>
        <taxon>Eukaryota</taxon>
        <taxon>Fungi</taxon>
        <taxon>Dikarya</taxon>
        <taxon>Ascomycota</taxon>
        <taxon>Pezizomycotina</taxon>
        <taxon>Eurotiomycetes</taxon>
        <taxon>Eurotiomycetidae</taxon>
        <taxon>Eurotiales</taxon>
        <taxon>Aspergillaceae</taxon>
        <taxon>Penicillium</taxon>
    </lineage>
</organism>
<feature type="compositionally biased region" description="Basic and acidic residues" evidence="1">
    <location>
        <begin position="1"/>
        <end position="10"/>
    </location>
</feature>
<reference evidence="3" key="1">
    <citation type="submission" date="2022-12" db="EMBL/GenBank/DDBJ databases">
        <authorList>
            <person name="Petersen C."/>
        </authorList>
    </citation>
    <scope>NUCLEOTIDE SEQUENCE</scope>
    <source>
        <strain evidence="3">IBT 17660</strain>
    </source>
</reference>
<dbReference type="Proteomes" id="UP001147760">
    <property type="component" value="Unassembled WGS sequence"/>
</dbReference>
<dbReference type="AlphaFoldDB" id="A0A9X0BSH9"/>
<keyword evidence="4" id="KW-1185">Reference proteome</keyword>
<dbReference type="InterPro" id="IPR021514">
    <property type="entry name" value="DUF3176"/>
</dbReference>
<evidence type="ECO:0000313" key="3">
    <source>
        <dbReference type="EMBL" id="KAJ5480636.1"/>
    </source>
</evidence>
<keyword evidence="2" id="KW-0472">Membrane</keyword>
<feature type="region of interest" description="Disordered" evidence="1">
    <location>
        <begin position="1"/>
        <end position="40"/>
    </location>
</feature>
<dbReference type="OrthoDB" id="5376804at2759"/>
<keyword evidence="2" id="KW-1133">Transmembrane helix</keyword>
<name>A0A9X0BSH9_9EURO</name>
<evidence type="ECO:0000313" key="4">
    <source>
        <dbReference type="Proteomes" id="UP001147760"/>
    </source>
</evidence>
<dbReference type="PANTHER" id="PTHR35394:SF5">
    <property type="entry name" value="DUF3176 DOMAIN-CONTAINING PROTEIN"/>
    <property type="match status" value="1"/>
</dbReference>
<reference evidence="3" key="2">
    <citation type="journal article" date="2023" name="IMA Fungus">
        <title>Comparative genomic study of the Penicillium genus elucidates a diverse pangenome and 15 lateral gene transfer events.</title>
        <authorList>
            <person name="Petersen C."/>
            <person name="Sorensen T."/>
            <person name="Nielsen M.R."/>
            <person name="Sondergaard T.E."/>
            <person name="Sorensen J.L."/>
            <person name="Fitzpatrick D.A."/>
            <person name="Frisvad J.C."/>
            <person name="Nielsen K.L."/>
        </authorList>
    </citation>
    <scope>NUCLEOTIDE SEQUENCE</scope>
    <source>
        <strain evidence="3">IBT 17660</strain>
    </source>
</reference>
<feature type="compositionally biased region" description="Polar residues" evidence="1">
    <location>
        <begin position="91"/>
        <end position="101"/>
    </location>
</feature>
<protein>
    <submittedName>
        <fullName evidence="3">Uncharacterized protein</fullName>
    </submittedName>
</protein>
<gene>
    <name evidence="3" type="ORF">N7530_006145</name>
</gene>
<dbReference type="EMBL" id="JAPWDO010000003">
    <property type="protein sequence ID" value="KAJ5480636.1"/>
    <property type="molecule type" value="Genomic_DNA"/>
</dbReference>
<feature type="region of interest" description="Disordered" evidence="1">
    <location>
        <begin position="86"/>
        <end position="143"/>
    </location>
</feature>
<accession>A0A9X0BSH9</accession>
<keyword evidence="2" id="KW-0812">Transmembrane</keyword>